<feature type="domain" description="ABC transporter" evidence="10">
    <location>
        <begin position="1"/>
        <end position="227"/>
    </location>
</feature>
<dbReference type="GO" id="GO:0140359">
    <property type="term" value="F:ABC-type transporter activity"/>
    <property type="evidence" value="ECO:0007669"/>
    <property type="project" value="InterPro"/>
</dbReference>
<keyword evidence="8" id="KW-0472">Membrane</keyword>
<dbReference type="SUPFAM" id="SSF50331">
    <property type="entry name" value="MOP-like"/>
    <property type="match status" value="1"/>
</dbReference>
<dbReference type="InterPro" id="IPR011868">
    <property type="entry name" value="ModC_ABC_ATP-bd"/>
</dbReference>
<evidence type="ECO:0000313" key="13">
    <source>
        <dbReference type="Proteomes" id="UP001155500"/>
    </source>
</evidence>
<name>A0A9X4SLI0_9PAST</name>
<evidence type="ECO:0000256" key="9">
    <source>
        <dbReference type="PROSITE-ProRule" id="PRU01213"/>
    </source>
</evidence>
<evidence type="ECO:0000256" key="6">
    <source>
        <dbReference type="ARBA" id="ARBA00022840"/>
    </source>
</evidence>
<keyword evidence="13" id="KW-1185">Reference proteome</keyword>
<proteinExistence type="predicted"/>
<dbReference type="PANTHER" id="PTHR43514:SF4">
    <property type="entry name" value="ABC TRANSPORTER I FAMILY MEMBER 10"/>
    <property type="match status" value="1"/>
</dbReference>
<dbReference type="PROSITE" id="PS51866">
    <property type="entry name" value="MOP"/>
    <property type="match status" value="1"/>
</dbReference>
<keyword evidence="7" id="KW-1278">Translocase</keyword>
<dbReference type="NCBIfam" id="TIGR00638">
    <property type="entry name" value="Mop"/>
    <property type="match status" value="1"/>
</dbReference>
<evidence type="ECO:0000256" key="8">
    <source>
        <dbReference type="ARBA" id="ARBA00023136"/>
    </source>
</evidence>
<organism evidence="12 13">
    <name type="scientific">Volucribacter amazonae</name>
    <dbReference type="NCBI Taxonomy" id="256731"/>
    <lineage>
        <taxon>Bacteria</taxon>
        <taxon>Pseudomonadati</taxon>
        <taxon>Pseudomonadota</taxon>
        <taxon>Gammaproteobacteria</taxon>
        <taxon>Pasteurellales</taxon>
        <taxon>Pasteurellaceae</taxon>
        <taxon>Volucribacter</taxon>
    </lineage>
</organism>
<dbReference type="InterPro" id="IPR003439">
    <property type="entry name" value="ABC_transporter-like_ATP-bd"/>
</dbReference>
<dbReference type="SUPFAM" id="SSF52540">
    <property type="entry name" value="P-loop containing nucleoside triphosphate hydrolases"/>
    <property type="match status" value="1"/>
</dbReference>
<dbReference type="Proteomes" id="UP001155500">
    <property type="component" value="Unassembled WGS sequence"/>
</dbReference>
<dbReference type="EMBL" id="LWID01000001">
    <property type="protein sequence ID" value="MDG6896189.1"/>
    <property type="molecule type" value="Genomic_DNA"/>
</dbReference>
<dbReference type="Gene3D" id="3.40.50.300">
    <property type="entry name" value="P-loop containing nucleotide triphosphate hydrolases"/>
    <property type="match status" value="1"/>
</dbReference>
<evidence type="ECO:0000256" key="4">
    <source>
        <dbReference type="ARBA" id="ARBA00022519"/>
    </source>
</evidence>
<feature type="domain" description="Mop" evidence="11">
    <location>
        <begin position="292"/>
        <end position="355"/>
    </location>
</feature>
<keyword evidence="6 12" id="KW-0067">ATP-binding</keyword>
<keyword evidence="3 9" id="KW-0500">Molybdenum</keyword>
<dbReference type="InterPro" id="IPR050334">
    <property type="entry name" value="Molybdenum_import_ModC"/>
</dbReference>
<dbReference type="InterPro" id="IPR004606">
    <property type="entry name" value="Mop_domain"/>
</dbReference>
<keyword evidence="4" id="KW-0997">Cell inner membrane</keyword>
<dbReference type="PROSITE" id="PS50893">
    <property type="entry name" value="ABC_TRANSPORTER_2"/>
    <property type="match status" value="1"/>
</dbReference>
<dbReference type="PANTHER" id="PTHR43514">
    <property type="entry name" value="ABC TRANSPORTER I FAMILY MEMBER 10"/>
    <property type="match status" value="1"/>
</dbReference>
<comment type="caution">
    <text evidence="12">The sequence shown here is derived from an EMBL/GenBank/DDBJ whole genome shotgun (WGS) entry which is preliminary data.</text>
</comment>
<evidence type="ECO:0000256" key="2">
    <source>
        <dbReference type="ARBA" id="ARBA00022475"/>
    </source>
</evidence>
<evidence type="ECO:0000256" key="3">
    <source>
        <dbReference type="ARBA" id="ARBA00022505"/>
    </source>
</evidence>
<gene>
    <name evidence="12" type="ORF">A6A20_11325</name>
</gene>
<evidence type="ECO:0000259" key="11">
    <source>
        <dbReference type="PROSITE" id="PS51866"/>
    </source>
</evidence>
<dbReference type="RefSeq" id="WP_279573543.1">
    <property type="nucleotide sequence ID" value="NZ_LWID01000001.1"/>
</dbReference>
<keyword evidence="5" id="KW-0547">Nucleotide-binding</keyword>
<dbReference type="SMART" id="SM00382">
    <property type="entry name" value="AAA"/>
    <property type="match status" value="1"/>
</dbReference>
<dbReference type="PROSITE" id="PS00211">
    <property type="entry name" value="ABC_TRANSPORTER_1"/>
    <property type="match status" value="1"/>
</dbReference>
<dbReference type="InterPro" id="IPR005116">
    <property type="entry name" value="Transp-assoc_OB_typ1"/>
</dbReference>
<evidence type="ECO:0000256" key="7">
    <source>
        <dbReference type="ARBA" id="ARBA00022967"/>
    </source>
</evidence>
<dbReference type="FunFam" id="3.40.50.300:FF:000634">
    <property type="entry name" value="Molybdenum import ATP-binding protein ModC"/>
    <property type="match status" value="1"/>
</dbReference>
<reference evidence="12" key="1">
    <citation type="submission" date="2016-03" db="EMBL/GenBank/DDBJ databases">
        <title>Co-evolution between Pasteurellaceae and their hosts.</title>
        <authorList>
            <person name="Hansen M.J."/>
            <person name="Bojesen A.M."/>
            <person name="Planet P."/>
        </authorList>
    </citation>
    <scope>NUCLEOTIDE SEQUENCE</scope>
    <source>
        <strain evidence="12">146/S8/89</strain>
    </source>
</reference>
<dbReference type="InterPro" id="IPR003593">
    <property type="entry name" value="AAA+_ATPase"/>
</dbReference>
<dbReference type="GO" id="GO:0015098">
    <property type="term" value="F:molybdate ion transmembrane transporter activity"/>
    <property type="evidence" value="ECO:0007669"/>
    <property type="project" value="InterPro"/>
</dbReference>
<dbReference type="AlphaFoldDB" id="A0A9X4SLI0"/>
<dbReference type="NCBIfam" id="TIGR02142">
    <property type="entry name" value="modC_ABC"/>
    <property type="match status" value="1"/>
</dbReference>
<dbReference type="Pfam" id="PF00005">
    <property type="entry name" value="ABC_tran"/>
    <property type="match status" value="1"/>
</dbReference>
<evidence type="ECO:0000256" key="5">
    <source>
        <dbReference type="ARBA" id="ARBA00022741"/>
    </source>
</evidence>
<evidence type="ECO:0000256" key="1">
    <source>
        <dbReference type="ARBA" id="ARBA00022448"/>
    </source>
</evidence>
<keyword evidence="2" id="KW-1003">Cell membrane</keyword>
<dbReference type="Pfam" id="PF03459">
    <property type="entry name" value="TOBE"/>
    <property type="match status" value="1"/>
</dbReference>
<dbReference type="Gene3D" id="2.40.50.100">
    <property type="match status" value="1"/>
</dbReference>
<dbReference type="InterPro" id="IPR027417">
    <property type="entry name" value="P-loop_NTPase"/>
</dbReference>
<evidence type="ECO:0000259" key="10">
    <source>
        <dbReference type="PROSITE" id="PS50893"/>
    </source>
</evidence>
<accession>A0A9X4SLI0</accession>
<evidence type="ECO:0000313" key="12">
    <source>
        <dbReference type="EMBL" id="MDG6896189.1"/>
    </source>
</evidence>
<dbReference type="GO" id="GO:0016887">
    <property type="term" value="F:ATP hydrolysis activity"/>
    <property type="evidence" value="ECO:0007669"/>
    <property type="project" value="InterPro"/>
</dbReference>
<sequence>MLQINVKKQLGQMLLDVNLTIPAQGVTAIFGLSGSGKSSLINLISGLLQPDQGKIQLNQQVLVDDKQSLAVHKRNIGYVFQDARLFPHYKVKGNLLYGVKRPDKQKFNHIIHLLGLEPLLTRYPTTLSGGEKQRVAIGRALLSNPTILLMDEPLSALDLPRKQELMGYLEQLAKEIHIPILYVTHSLDELIRLADQVILMQAGKVLAYQPIEQLWHNPLFIPWKQQQIEQRSILCLPISYHHPVYQMTALALDGLNGQQRLWVKAINQSVGDIVRVCVNSSDVSISLCLPQQTSIRNILQGQISKIKLKTDQVDLELKISQHKIWASISKWSLQELNLQPQQWVYVLIKAVSVVQ</sequence>
<keyword evidence="1" id="KW-0813">Transport</keyword>
<dbReference type="GO" id="GO:0005524">
    <property type="term" value="F:ATP binding"/>
    <property type="evidence" value="ECO:0007669"/>
    <property type="project" value="UniProtKB-KW"/>
</dbReference>
<dbReference type="NCBIfam" id="NF008355">
    <property type="entry name" value="PRK11144.1"/>
    <property type="match status" value="1"/>
</dbReference>
<dbReference type="InterPro" id="IPR017871">
    <property type="entry name" value="ABC_transporter-like_CS"/>
</dbReference>
<protein>
    <submittedName>
        <fullName evidence="12">Molybdenum ABC transporter ATP-binding protein</fullName>
    </submittedName>
</protein>
<dbReference type="InterPro" id="IPR008995">
    <property type="entry name" value="Mo/tungstate-bd_C_term_dom"/>
</dbReference>
<dbReference type="GO" id="GO:0016020">
    <property type="term" value="C:membrane"/>
    <property type="evidence" value="ECO:0007669"/>
    <property type="project" value="InterPro"/>
</dbReference>